<sequence length="555" mass="62733">MSSIEENKNTVAEQVEKVAEKLEDVILGEDGKPLSKKALKKLEKEREKERKKQERLAKEAAQREAELANDFAKDNYGDLSVDGTGKTIKSVGFGDSEWKRVKDLNESLDGQNVHIQVRVQTSRATGSSMCFLVLRGGTSTVQGLVVADDKNISKIMVKFIKSIPSESIVAIEGKVVKPSEPVQSCSVHDAEIHIQKIYVISRAGPIAFSLEDATRSNKEIEEGGFSKVNLDTRLDNRIIDLRTVTNNAIFRIQSAVCQLFREFLLEKKFTEIHSPKLNGSASEGGANVFEVTYFKRKAYLAQSPQLYKQMCIAADFGRVFEIGPVFRAEDSNTHRHMTEFVGLDLEMSFSEDYHEVMNLIYDCFIYIFKSLETRWAHELEVIRQQYPSEPIRFKEERVVLKFPEAIALLRESGVEIPDLEDLSTENEKLLGSLVAKKYGVDFYILDKFPSGIRPFYTMPDPADPKYSNSYDFFIRNEEIMSGAQRIHDADYLTSCIKEKGINPAELESYIDAFRYGCPPHAGGGVGLERVVMLYLGLGNIRRTSLFPRDPKRLSP</sequence>
<dbReference type="SUPFAM" id="SSF55681">
    <property type="entry name" value="Class II aaRS and biotin synthetases"/>
    <property type="match status" value="1"/>
</dbReference>
<dbReference type="Gene3D" id="3.30.930.10">
    <property type="entry name" value="Bira Bifunctional Protein, Domain 2"/>
    <property type="match status" value="1"/>
</dbReference>
<dbReference type="Gene3D" id="2.40.50.140">
    <property type="entry name" value="Nucleic acid-binding proteins"/>
    <property type="match status" value="1"/>
</dbReference>
<dbReference type="HAMAP" id="MF_02075">
    <property type="entry name" value="Asp_tRNA_synth_type2"/>
    <property type="match status" value="1"/>
</dbReference>
<dbReference type="AlphaFoldDB" id="A0A9W8A453"/>
<dbReference type="FunFam" id="2.40.50.140:FF:000132">
    <property type="entry name" value="Aspartyl-tRNA synthetase, cytoplasmic"/>
    <property type="match status" value="1"/>
</dbReference>
<keyword evidence="10" id="KW-0030">Aminoacyl-tRNA synthetase</keyword>
<reference evidence="15" key="1">
    <citation type="submission" date="2022-07" db="EMBL/GenBank/DDBJ databases">
        <title>Phylogenomic reconstructions and comparative analyses of Kickxellomycotina fungi.</title>
        <authorList>
            <person name="Reynolds N.K."/>
            <person name="Stajich J.E."/>
            <person name="Barry K."/>
            <person name="Grigoriev I.V."/>
            <person name="Crous P."/>
            <person name="Smith M.E."/>
        </authorList>
    </citation>
    <scope>NUCLEOTIDE SEQUENCE</scope>
    <source>
        <strain evidence="15">NBRC 100468</strain>
    </source>
</reference>
<keyword evidence="7" id="KW-0547">Nucleotide-binding</keyword>
<dbReference type="Pfam" id="PF01336">
    <property type="entry name" value="tRNA_anti-codon"/>
    <property type="match status" value="1"/>
</dbReference>
<dbReference type="GO" id="GO:0005524">
    <property type="term" value="F:ATP binding"/>
    <property type="evidence" value="ECO:0007669"/>
    <property type="project" value="UniProtKB-KW"/>
</dbReference>
<dbReference type="InterPro" id="IPR045864">
    <property type="entry name" value="aa-tRNA-synth_II/BPL/LPL"/>
</dbReference>
<evidence type="ECO:0000256" key="11">
    <source>
        <dbReference type="ARBA" id="ARBA00033155"/>
    </source>
</evidence>
<evidence type="ECO:0000256" key="5">
    <source>
        <dbReference type="ARBA" id="ARBA00022490"/>
    </source>
</evidence>
<comment type="catalytic activity">
    <reaction evidence="12">
        <text>tRNA(Asp) + L-aspartate + ATP = L-aspartyl-tRNA(Asp) + AMP + diphosphate</text>
        <dbReference type="Rhea" id="RHEA:19649"/>
        <dbReference type="Rhea" id="RHEA-COMP:9660"/>
        <dbReference type="Rhea" id="RHEA-COMP:9678"/>
        <dbReference type="ChEBI" id="CHEBI:29991"/>
        <dbReference type="ChEBI" id="CHEBI:30616"/>
        <dbReference type="ChEBI" id="CHEBI:33019"/>
        <dbReference type="ChEBI" id="CHEBI:78442"/>
        <dbReference type="ChEBI" id="CHEBI:78516"/>
        <dbReference type="ChEBI" id="CHEBI:456215"/>
        <dbReference type="EC" id="6.1.1.12"/>
    </reaction>
</comment>
<dbReference type="InterPro" id="IPR004364">
    <property type="entry name" value="Aa-tRNA-synt_II"/>
</dbReference>
<evidence type="ECO:0000259" key="14">
    <source>
        <dbReference type="PROSITE" id="PS50862"/>
    </source>
</evidence>
<dbReference type="GO" id="GO:0017101">
    <property type="term" value="C:aminoacyl-tRNA synthetase multienzyme complex"/>
    <property type="evidence" value="ECO:0007669"/>
    <property type="project" value="TreeGrafter"/>
</dbReference>
<keyword evidence="16" id="KW-1185">Reference proteome</keyword>
<dbReference type="SUPFAM" id="SSF50249">
    <property type="entry name" value="Nucleic acid-binding proteins"/>
    <property type="match status" value="1"/>
</dbReference>
<dbReference type="PRINTS" id="PR01042">
    <property type="entry name" value="TRNASYNTHASP"/>
</dbReference>
<dbReference type="PANTHER" id="PTHR43450">
    <property type="entry name" value="ASPARTYL-TRNA SYNTHETASE"/>
    <property type="match status" value="1"/>
</dbReference>
<comment type="similarity">
    <text evidence="2">Belongs to the class-II aminoacyl-tRNA synthetase family. Type 2 subfamily.</text>
</comment>
<dbReference type="GO" id="GO:0006422">
    <property type="term" value="P:aspartyl-tRNA aminoacylation"/>
    <property type="evidence" value="ECO:0007669"/>
    <property type="project" value="InterPro"/>
</dbReference>
<dbReference type="CDD" id="cd00776">
    <property type="entry name" value="AsxRS_core"/>
    <property type="match status" value="1"/>
</dbReference>
<dbReference type="Pfam" id="PF00152">
    <property type="entry name" value="tRNA-synt_2"/>
    <property type="match status" value="1"/>
</dbReference>
<evidence type="ECO:0000256" key="8">
    <source>
        <dbReference type="ARBA" id="ARBA00022840"/>
    </source>
</evidence>
<comment type="subcellular location">
    <subcellularLocation>
        <location evidence="1">Cytoplasm</location>
    </subcellularLocation>
</comment>
<dbReference type="InterPro" id="IPR004365">
    <property type="entry name" value="NA-bd_OB_tRNA"/>
</dbReference>
<dbReference type="InterPro" id="IPR002312">
    <property type="entry name" value="Asp/Asn-tRNA-synth_IIb"/>
</dbReference>
<dbReference type="PANTHER" id="PTHR43450:SF1">
    <property type="entry name" value="ASPARTATE--TRNA LIGASE, CYTOPLASMIC"/>
    <property type="match status" value="1"/>
</dbReference>
<dbReference type="NCBIfam" id="TIGR00458">
    <property type="entry name" value="aspS_nondisc"/>
    <property type="match status" value="1"/>
</dbReference>
<dbReference type="GO" id="GO:0003723">
    <property type="term" value="F:RNA binding"/>
    <property type="evidence" value="ECO:0007669"/>
    <property type="project" value="TreeGrafter"/>
</dbReference>
<evidence type="ECO:0000256" key="2">
    <source>
        <dbReference type="ARBA" id="ARBA00005312"/>
    </source>
</evidence>
<evidence type="ECO:0000256" key="10">
    <source>
        <dbReference type="ARBA" id="ARBA00023146"/>
    </source>
</evidence>
<feature type="coiled-coil region" evidence="13">
    <location>
        <begin position="1"/>
        <end position="70"/>
    </location>
</feature>
<proteinExistence type="inferred from homology"/>
<organism evidence="15 16">
    <name type="scientific">Mycoemilia scoparia</name>
    <dbReference type="NCBI Taxonomy" id="417184"/>
    <lineage>
        <taxon>Eukaryota</taxon>
        <taxon>Fungi</taxon>
        <taxon>Fungi incertae sedis</taxon>
        <taxon>Zoopagomycota</taxon>
        <taxon>Kickxellomycotina</taxon>
        <taxon>Kickxellomycetes</taxon>
        <taxon>Kickxellales</taxon>
        <taxon>Kickxellaceae</taxon>
        <taxon>Mycoemilia</taxon>
    </lineage>
</organism>
<dbReference type="CDD" id="cd04320">
    <property type="entry name" value="AspRS_cyto_N"/>
    <property type="match status" value="1"/>
</dbReference>
<dbReference type="OrthoDB" id="372395at2759"/>
<gene>
    <name evidence="15" type="primary">DPS1</name>
    <name evidence="15" type="ORF">H4219_001722</name>
</gene>
<dbReference type="InterPro" id="IPR006195">
    <property type="entry name" value="aa-tRNA-synth_II"/>
</dbReference>
<evidence type="ECO:0000256" key="7">
    <source>
        <dbReference type="ARBA" id="ARBA00022741"/>
    </source>
</evidence>
<keyword evidence="13" id="KW-0175">Coiled coil</keyword>
<dbReference type="NCBIfam" id="NF003483">
    <property type="entry name" value="PRK05159.1"/>
    <property type="match status" value="1"/>
</dbReference>
<evidence type="ECO:0000313" key="15">
    <source>
        <dbReference type="EMBL" id="KAJ1919813.1"/>
    </source>
</evidence>
<evidence type="ECO:0000313" key="16">
    <source>
        <dbReference type="Proteomes" id="UP001150538"/>
    </source>
</evidence>
<dbReference type="InterPro" id="IPR012340">
    <property type="entry name" value="NA-bd_OB-fold"/>
</dbReference>
<dbReference type="FunFam" id="3.30.930.10:FF:000013">
    <property type="entry name" value="Aspartate--tRNA ligase, cytoplasmic"/>
    <property type="match status" value="1"/>
</dbReference>
<dbReference type="Proteomes" id="UP001150538">
    <property type="component" value="Unassembled WGS sequence"/>
</dbReference>
<evidence type="ECO:0000256" key="12">
    <source>
        <dbReference type="ARBA" id="ARBA00047904"/>
    </source>
</evidence>
<dbReference type="PROSITE" id="PS50862">
    <property type="entry name" value="AA_TRNA_LIGASE_II"/>
    <property type="match status" value="1"/>
</dbReference>
<dbReference type="GO" id="GO:0005829">
    <property type="term" value="C:cytosol"/>
    <property type="evidence" value="ECO:0007669"/>
    <property type="project" value="TreeGrafter"/>
</dbReference>
<comment type="caution">
    <text evidence="15">The sequence shown here is derived from an EMBL/GenBank/DDBJ whole genome shotgun (WGS) entry which is preliminary data.</text>
</comment>
<evidence type="ECO:0000256" key="6">
    <source>
        <dbReference type="ARBA" id="ARBA00022598"/>
    </source>
</evidence>
<keyword evidence="8" id="KW-0067">ATP-binding</keyword>
<evidence type="ECO:0000256" key="1">
    <source>
        <dbReference type="ARBA" id="ARBA00004496"/>
    </source>
</evidence>
<keyword evidence="5" id="KW-0963">Cytoplasm</keyword>
<keyword evidence="9" id="KW-0648">Protein biosynthesis</keyword>
<dbReference type="EMBL" id="JANBPU010000021">
    <property type="protein sequence ID" value="KAJ1919813.1"/>
    <property type="molecule type" value="Genomic_DNA"/>
</dbReference>
<evidence type="ECO:0000256" key="4">
    <source>
        <dbReference type="ARBA" id="ARBA00018853"/>
    </source>
</evidence>
<evidence type="ECO:0000256" key="9">
    <source>
        <dbReference type="ARBA" id="ARBA00022917"/>
    </source>
</evidence>
<dbReference type="GO" id="GO:0004815">
    <property type="term" value="F:aspartate-tRNA ligase activity"/>
    <property type="evidence" value="ECO:0007669"/>
    <property type="project" value="UniProtKB-EC"/>
</dbReference>
<protein>
    <recommendedName>
        <fullName evidence="4">Aspartate--tRNA ligase, cytoplasmic</fullName>
        <ecNumber evidence="3">6.1.1.12</ecNumber>
    </recommendedName>
    <alternativeName>
        <fullName evidence="11">Aspartyl-tRNA synthetase</fullName>
    </alternativeName>
</protein>
<evidence type="ECO:0000256" key="3">
    <source>
        <dbReference type="ARBA" id="ARBA00012841"/>
    </source>
</evidence>
<accession>A0A9W8A453</accession>
<keyword evidence="6 15" id="KW-0436">Ligase</keyword>
<dbReference type="EC" id="6.1.1.12" evidence="3"/>
<evidence type="ECO:0000256" key="13">
    <source>
        <dbReference type="SAM" id="Coils"/>
    </source>
</evidence>
<feature type="domain" description="Aminoacyl-transfer RNA synthetases class-II family profile" evidence="14">
    <location>
        <begin position="250"/>
        <end position="547"/>
    </location>
</feature>
<name>A0A9W8A453_9FUNG</name>
<dbReference type="InterPro" id="IPR004523">
    <property type="entry name" value="Asp-tRNA_synthase_2"/>
</dbReference>